<name>X0YEN4_9ZZZZ</name>
<accession>X0YEN4</accession>
<dbReference type="AlphaFoldDB" id="X0YEN4"/>
<organism evidence="1">
    <name type="scientific">marine sediment metagenome</name>
    <dbReference type="NCBI Taxonomy" id="412755"/>
    <lineage>
        <taxon>unclassified sequences</taxon>
        <taxon>metagenomes</taxon>
        <taxon>ecological metagenomes</taxon>
    </lineage>
</organism>
<dbReference type="EMBL" id="BART01005825">
    <property type="protein sequence ID" value="GAG54310.1"/>
    <property type="molecule type" value="Genomic_DNA"/>
</dbReference>
<sequence>FKSLIKLFVPVKPKFAEHLKTRHKAMVTLTNFLRSGKLLNN</sequence>
<feature type="non-terminal residue" evidence="1">
    <location>
        <position position="1"/>
    </location>
</feature>
<comment type="caution">
    <text evidence="1">The sequence shown here is derived from an EMBL/GenBank/DDBJ whole genome shotgun (WGS) entry which is preliminary data.</text>
</comment>
<proteinExistence type="predicted"/>
<reference evidence="1" key="1">
    <citation type="journal article" date="2014" name="Front. Microbiol.">
        <title>High frequency of phylogenetically diverse reductive dehalogenase-homologous genes in deep subseafloor sedimentary metagenomes.</title>
        <authorList>
            <person name="Kawai M."/>
            <person name="Futagami T."/>
            <person name="Toyoda A."/>
            <person name="Takaki Y."/>
            <person name="Nishi S."/>
            <person name="Hori S."/>
            <person name="Arai W."/>
            <person name="Tsubouchi T."/>
            <person name="Morono Y."/>
            <person name="Uchiyama I."/>
            <person name="Ito T."/>
            <person name="Fujiyama A."/>
            <person name="Inagaki F."/>
            <person name="Takami H."/>
        </authorList>
    </citation>
    <scope>NUCLEOTIDE SEQUENCE</scope>
    <source>
        <strain evidence="1">Expedition CK06-06</strain>
    </source>
</reference>
<gene>
    <name evidence="1" type="ORF">S01H4_13205</name>
</gene>
<evidence type="ECO:0000313" key="1">
    <source>
        <dbReference type="EMBL" id="GAG54310.1"/>
    </source>
</evidence>
<protein>
    <submittedName>
        <fullName evidence="1">Uncharacterized protein</fullName>
    </submittedName>
</protein>